<dbReference type="SUPFAM" id="SSF48452">
    <property type="entry name" value="TPR-like"/>
    <property type="match status" value="1"/>
</dbReference>
<dbReference type="AlphaFoldDB" id="A0A455SGY9"/>
<gene>
    <name evidence="2" type="ORF">KTC_17670</name>
</gene>
<dbReference type="PROSITE" id="PS50005">
    <property type="entry name" value="TPR"/>
    <property type="match status" value="1"/>
</dbReference>
<evidence type="ECO:0000256" key="1">
    <source>
        <dbReference type="PROSITE-ProRule" id="PRU00339"/>
    </source>
</evidence>
<reference evidence="2" key="1">
    <citation type="submission" date="2018-12" db="EMBL/GenBank/DDBJ databases">
        <title>Novel natural products biosynthetic potential of the class Ktedonobacteria.</title>
        <authorList>
            <person name="Zheng Y."/>
            <person name="Saitou A."/>
            <person name="Wang C.M."/>
            <person name="Toyoda A."/>
            <person name="Minakuchi Y."/>
            <person name="Sekiguchi Y."/>
            <person name="Ueda K."/>
            <person name="Takano H."/>
            <person name="Sakai Y."/>
            <person name="Yokota A."/>
            <person name="Yabe S."/>
        </authorList>
    </citation>
    <scope>NUCLEOTIDE SEQUENCE</scope>
    <source>
        <strain evidence="2">COM3</strain>
    </source>
</reference>
<proteinExistence type="predicted"/>
<dbReference type="SMART" id="SM00028">
    <property type="entry name" value="TPR"/>
    <property type="match status" value="2"/>
</dbReference>
<dbReference type="InterPro" id="IPR019734">
    <property type="entry name" value="TPR_rpt"/>
</dbReference>
<dbReference type="Gene3D" id="1.25.40.10">
    <property type="entry name" value="Tetratricopeptide repeat domain"/>
    <property type="match status" value="1"/>
</dbReference>
<name>A0A455SGY9_9CHLR</name>
<sequence>MEASDVTFHFGKEMKKRRLAKGWSKEEFAELYAKALGKPEPLNVKAIEALERSEVGPVSPNRREIIAFLLDMPLAGMLLNETSIFVPNIQTRKRLDIDESMEALKKYWEQHLKSTSAHLLDEIDDRIIDIEKEIPYAINMQDRRVLQEILYKYHIVISCILDGEYEHDKAISHLTKAIVLSRKLKDETLESAALYRLGNIYLVAGRIDNATTTYSQALHLARDTQVNGALLLKRGLADSVLAGRTKENRDRLNAQVVQTIENGGEIAKQKFDYDEHFLKLNKERYHLDKAAALINIGYYQEAINEIFAIRQESNSECRNAYSTMLLGKAYFGLNNYTLAASMALDSLPVFKRIHSKVNVYRIARLYRELKESPAANKVEVAELGLELWKYDPKLVRR</sequence>
<dbReference type="EMBL" id="AP019376">
    <property type="protein sequence ID" value="BBH87016.1"/>
    <property type="molecule type" value="Genomic_DNA"/>
</dbReference>
<protein>
    <submittedName>
        <fullName evidence="2">Uncharacterized protein</fullName>
    </submittedName>
</protein>
<accession>A0A455SGY9</accession>
<organism evidence="2">
    <name type="scientific">Thermosporothrix sp. COM3</name>
    <dbReference type="NCBI Taxonomy" id="2490863"/>
    <lineage>
        <taxon>Bacteria</taxon>
        <taxon>Bacillati</taxon>
        <taxon>Chloroflexota</taxon>
        <taxon>Ktedonobacteria</taxon>
        <taxon>Ktedonobacterales</taxon>
        <taxon>Thermosporotrichaceae</taxon>
        <taxon>Thermosporothrix</taxon>
    </lineage>
</organism>
<dbReference type="InterPro" id="IPR011990">
    <property type="entry name" value="TPR-like_helical_dom_sf"/>
</dbReference>
<evidence type="ECO:0000313" key="2">
    <source>
        <dbReference type="EMBL" id="BBH87016.1"/>
    </source>
</evidence>
<feature type="repeat" description="TPR" evidence="1">
    <location>
        <begin position="191"/>
        <end position="224"/>
    </location>
</feature>
<keyword evidence="1" id="KW-0802">TPR repeat</keyword>